<accession>A0A8J6T8L5</accession>
<reference evidence="8 9" key="1">
    <citation type="submission" date="2020-08" db="EMBL/GenBank/DDBJ databases">
        <title>Bridging the membrane lipid divide: bacteria of the FCB group superphylum have the potential to synthesize archaeal ether lipids.</title>
        <authorList>
            <person name="Villanueva L."/>
            <person name="Von Meijenfeldt F.A.B."/>
            <person name="Westbye A.B."/>
            <person name="Yadav S."/>
            <person name="Hopmans E.C."/>
            <person name="Dutilh B.E."/>
            <person name="Sinninghe Damste J.S."/>
        </authorList>
    </citation>
    <scope>NUCLEOTIDE SEQUENCE [LARGE SCALE GENOMIC DNA]</scope>
    <source>
        <strain evidence="8">NIOZ-UU81</strain>
    </source>
</reference>
<feature type="transmembrane region" description="Helical" evidence="7">
    <location>
        <begin position="120"/>
        <end position="140"/>
    </location>
</feature>
<evidence type="ECO:0000256" key="2">
    <source>
        <dbReference type="ARBA" id="ARBA00007928"/>
    </source>
</evidence>
<proteinExistence type="inferred from homology"/>
<comment type="caution">
    <text evidence="8">The sequence shown here is derived from an EMBL/GenBank/DDBJ whole genome shotgun (WGS) entry which is preliminary data.</text>
</comment>
<dbReference type="NCBIfam" id="NF007812">
    <property type="entry name" value="PRK10520.1"/>
    <property type="match status" value="1"/>
</dbReference>
<feature type="transmembrane region" description="Helical" evidence="7">
    <location>
        <begin position="187"/>
        <end position="206"/>
    </location>
</feature>
<dbReference type="InterPro" id="IPR001123">
    <property type="entry name" value="LeuE-type"/>
</dbReference>
<evidence type="ECO:0000256" key="7">
    <source>
        <dbReference type="SAM" id="Phobius"/>
    </source>
</evidence>
<evidence type="ECO:0000313" key="9">
    <source>
        <dbReference type="Proteomes" id="UP000599024"/>
    </source>
</evidence>
<dbReference type="GO" id="GO:0005886">
    <property type="term" value="C:plasma membrane"/>
    <property type="evidence" value="ECO:0007669"/>
    <property type="project" value="UniProtKB-SubCell"/>
</dbReference>
<sequence>MTLDIWLTYLASVIVLSLSPGAGAINTMSCGLRYGVRGTLPAIFGLQMGLALCTLLVGIGLGAIISSSVTLFTFLKWTGACYLIWLGWKKWKDTTELILDNPELEKQAVSTLTLIYRATLINLTNPKAIVFLVALFPIFINPEAPKTIQFLILGSTLIGVDIIVMLGYASLAARLRPLLRNQKAVRLQNRIFGGMFMGAGALLASFKS</sequence>
<feature type="transmembrane region" description="Helical" evidence="7">
    <location>
        <begin position="152"/>
        <end position="175"/>
    </location>
</feature>
<dbReference type="GO" id="GO:0042970">
    <property type="term" value="F:homoserine transmembrane transporter activity"/>
    <property type="evidence" value="ECO:0007669"/>
    <property type="project" value="TreeGrafter"/>
</dbReference>
<protein>
    <submittedName>
        <fullName evidence="8">Homoserine/homoserine lactone efflux protein</fullName>
    </submittedName>
</protein>
<feature type="transmembrane region" description="Helical" evidence="7">
    <location>
        <begin position="40"/>
        <end position="65"/>
    </location>
</feature>
<keyword evidence="5 7" id="KW-1133">Transmembrane helix</keyword>
<feature type="transmembrane region" description="Helical" evidence="7">
    <location>
        <begin position="71"/>
        <end position="88"/>
    </location>
</feature>
<evidence type="ECO:0000256" key="5">
    <source>
        <dbReference type="ARBA" id="ARBA00022989"/>
    </source>
</evidence>
<keyword evidence="6 7" id="KW-0472">Membrane</keyword>
<dbReference type="AlphaFoldDB" id="A0A8J6T8L5"/>
<keyword evidence="4 7" id="KW-0812">Transmembrane</keyword>
<dbReference type="Proteomes" id="UP000599024">
    <property type="component" value="Unassembled WGS sequence"/>
</dbReference>
<evidence type="ECO:0000256" key="1">
    <source>
        <dbReference type="ARBA" id="ARBA00004651"/>
    </source>
</evidence>
<evidence type="ECO:0000256" key="3">
    <source>
        <dbReference type="ARBA" id="ARBA00022475"/>
    </source>
</evidence>
<keyword evidence="3" id="KW-1003">Cell membrane</keyword>
<dbReference type="PIRSF" id="PIRSF006324">
    <property type="entry name" value="LeuE"/>
    <property type="match status" value="1"/>
</dbReference>
<feature type="transmembrane region" description="Helical" evidence="7">
    <location>
        <begin position="6"/>
        <end position="28"/>
    </location>
</feature>
<comment type="subcellular location">
    <subcellularLocation>
        <location evidence="1">Cell membrane</location>
        <topology evidence="1">Multi-pass membrane protein</topology>
    </subcellularLocation>
</comment>
<evidence type="ECO:0000256" key="4">
    <source>
        <dbReference type="ARBA" id="ARBA00022692"/>
    </source>
</evidence>
<gene>
    <name evidence="8" type="primary">rhtB</name>
    <name evidence="8" type="ORF">H8E79_00005</name>
</gene>
<comment type="similarity">
    <text evidence="2">Belongs to the Rht family.</text>
</comment>
<dbReference type="PANTHER" id="PTHR30086:SF14">
    <property type="entry name" value="HOMOSERINE_HOMOSERINE LACTONE EFFLUX PROTEIN"/>
    <property type="match status" value="1"/>
</dbReference>
<dbReference type="EMBL" id="JACNLK010000001">
    <property type="protein sequence ID" value="MBC8207546.1"/>
    <property type="molecule type" value="Genomic_DNA"/>
</dbReference>
<evidence type="ECO:0000313" key="8">
    <source>
        <dbReference type="EMBL" id="MBC8207546.1"/>
    </source>
</evidence>
<dbReference type="PANTHER" id="PTHR30086">
    <property type="entry name" value="ARGININE EXPORTER PROTEIN ARGO"/>
    <property type="match status" value="1"/>
</dbReference>
<organism evidence="8 9">
    <name type="scientific">Candidatus Desulfatifera sulfidica</name>
    <dbReference type="NCBI Taxonomy" id="2841691"/>
    <lineage>
        <taxon>Bacteria</taxon>
        <taxon>Pseudomonadati</taxon>
        <taxon>Thermodesulfobacteriota</taxon>
        <taxon>Desulfobulbia</taxon>
        <taxon>Desulfobulbales</taxon>
        <taxon>Desulfobulbaceae</taxon>
        <taxon>Candidatus Desulfatifera</taxon>
    </lineage>
</organism>
<dbReference type="Pfam" id="PF01810">
    <property type="entry name" value="LysE"/>
    <property type="match status" value="1"/>
</dbReference>
<name>A0A8J6T8L5_9BACT</name>
<evidence type="ECO:0000256" key="6">
    <source>
        <dbReference type="ARBA" id="ARBA00023136"/>
    </source>
</evidence>